<dbReference type="Pfam" id="PF25917">
    <property type="entry name" value="BSH_RND"/>
    <property type="match status" value="1"/>
</dbReference>
<proteinExistence type="inferred from homology"/>
<protein>
    <submittedName>
        <fullName evidence="4">Multidrug resistance efflux pump</fullName>
    </submittedName>
</protein>
<feature type="coiled-coil region" evidence="2">
    <location>
        <begin position="174"/>
        <end position="201"/>
    </location>
</feature>
<dbReference type="STRING" id="584787.GCA_001247655_00126"/>
<dbReference type="Gene3D" id="1.10.287.470">
    <property type="entry name" value="Helix hairpin bin"/>
    <property type="match status" value="2"/>
</dbReference>
<evidence type="ECO:0000313" key="5">
    <source>
        <dbReference type="Proteomes" id="UP000268033"/>
    </source>
</evidence>
<sequence>MTADKHFNRWMRRAGVVFLLVLAYVLMADMAIPMTPHAMVQRPVLTIAPRVAGEVVEVDVTNNQAVKAGDLLFRIDPSDYQLAVQKAELALREAQQTNDNLKAQLAQADAAITEAKAEDLEKRRELKRLRALHQRKLVSQQQVDQAATDVDAAAAQLLAAQEKRRAIAIDLGGEGDQNLRLQQAQNQLDQARLDLSRTEVRAPEDGVVSNLQLVSGIQAQAKQSLLSLVVTGRERIAADFREKTLKDVAADAPAWVVFDALPGKVFPAVLSSRDLGVAKGQLSPNGQLAQPDDSDRWVRDAQRIRIYVKLDDNKLPQSLVTGSRATVMLTGTDSGLLRWVGKLQMNIVSLLHYVY</sequence>
<gene>
    <name evidence="4" type="ORF">EDC28_103280</name>
</gene>
<dbReference type="PANTHER" id="PTHR30367:SF6">
    <property type="entry name" value="SECRETION PROTEIN-RELATED"/>
    <property type="match status" value="1"/>
</dbReference>
<keyword evidence="5" id="KW-1185">Reference proteome</keyword>
<organism evidence="4 5">
    <name type="scientific">Gallaecimonas pentaromativorans</name>
    <dbReference type="NCBI Taxonomy" id="584787"/>
    <lineage>
        <taxon>Bacteria</taxon>
        <taxon>Pseudomonadati</taxon>
        <taxon>Pseudomonadota</taxon>
        <taxon>Gammaproteobacteria</taxon>
        <taxon>Enterobacterales</taxon>
        <taxon>Gallaecimonadaceae</taxon>
        <taxon>Gallaecimonas</taxon>
    </lineage>
</organism>
<reference evidence="4 5" key="1">
    <citation type="submission" date="2018-11" db="EMBL/GenBank/DDBJ databases">
        <title>Genomic Encyclopedia of Type Strains, Phase IV (KMG-IV): sequencing the most valuable type-strain genomes for metagenomic binning, comparative biology and taxonomic classification.</title>
        <authorList>
            <person name="Goeker M."/>
        </authorList>
    </citation>
    <scope>NUCLEOTIDE SEQUENCE [LARGE SCALE GENOMIC DNA]</scope>
    <source>
        <strain evidence="4 5">DSM 21945</strain>
    </source>
</reference>
<feature type="coiled-coil region" evidence="2">
    <location>
        <begin position="84"/>
        <end position="123"/>
    </location>
</feature>
<name>A0A3N1PNY6_9GAMM</name>
<dbReference type="PANTHER" id="PTHR30367">
    <property type="entry name" value="P-HYDROXYBENZOIC ACID EFFLUX PUMP SUBUNIT AAEA-RELATED"/>
    <property type="match status" value="1"/>
</dbReference>
<keyword evidence="2" id="KW-0175">Coiled coil</keyword>
<evidence type="ECO:0000313" key="4">
    <source>
        <dbReference type="EMBL" id="ROQ28687.1"/>
    </source>
</evidence>
<dbReference type="OrthoDB" id="8958519at2"/>
<evidence type="ECO:0000256" key="2">
    <source>
        <dbReference type="SAM" id="Coils"/>
    </source>
</evidence>
<dbReference type="Gene3D" id="2.40.50.100">
    <property type="match status" value="1"/>
</dbReference>
<dbReference type="Proteomes" id="UP000268033">
    <property type="component" value="Unassembled WGS sequence"/>
</dbReference>
<evidence type="ECO:0000256" key="1">
    <source>
        <dbReference type="ARBA" id="ARBA00009477"/>
    </source>
</evidence>
<evidence type="ECO:0000259" key="3">
    <source>
        <dbReference type="Pfam" id="PF25917"/>
    </source>
</evidence>
<comment type="caution">
    <text evidence="4">The sequence shown here is derived from an EMBL/GenBank/DDBJ whole genome shotgun (WGS) entry which is preliminary data.</text>
</comment>
<feature type="domain" description="Multidrug resistance protein MdtA-like barrel-sandwich hybrid" evidence="3">
    <location>
        <begin position="45"/>
        <end position="230"/>
    </location>
</feature>
<comment type="similarity">
    <text evidence="1">Belongs to the membrane fusion protein (MFP) (TC 8.A.1) family.</text>
</comment>
<accession>A0A3N1PNY6</accession>
<dbReference type="InterPro" id="IPR058625">
    <property type="entry name" value="MdtA-like_BSH"/>
</dbReference>
<dbReference type="RefSeq" id="WP_050657206.1">
    <property type="nucleotide sequence ID" value="NZ_LFWC01000001.1"/>
</dbReference>
<dbReference type="InterPro" id="IPR050393">
    <property type="entry name" value="MFP_Efflux_Pump"/>
</dbReference>
<dbReference type="EMBL" id="RJUL01000003">
    <property type="protein sequence ID" value="ROQ28687.1"/>
    <property type="molecule type" value="Genomic_DNA"/>
</dbReference>
<dbReference type="AlphaFoldDB" id="A0A3N1PNY6"/>
<dbReference type="SUPFAM" id="SSF111369">
    <property type="entry name" value="HlyD-like secretion proteins"/>
    <property type="match status" value="2"/>
</dbReference>
<dbReference type="Gene3D" id="2.40.30.170">
    <property type="match status" value="1"/>
</dbReference>